<dbReference type="GO" id="GO:0005248">
    <property type="term" value="F:voltage-gated sodium channel activity"/>
    <property type="evidence" value="ECO:0007669"/>
    <property type="project" value="InterPro"/>
</dbReference>
<keyword evidence="12 18" id="KW-0472">Membrane</keyword>
<feature type="region of interest" description="Disordered" evidence="19">
    <location>
        <begin position="766"/>
        <end position="792"/>
    </location>
</feature>
<dbReference type="PROSITE" id="PS50096">
    <property type="entry name" value="IQ"/>
    <property type="match status" value="1"/>
</dbReference>
<dbReference type="FunFam" id="1.20.120.350:FF:000075">
    <property type="entry name" value="Sodium channel protein"/>
    <property type="match status" value="1"/>
</dbReference>
<dbReference type="CDD" id="cd13433">
    <property type="entry name" value="Na_channel_gate"/>
    <property type="match status" value="1"/>
</dbReference>
<comment type="function">
    <text evidence="18">Mediates the voltage-dependent sodium ion permeability of excitable membranes. Assuming opened or closed conformations in response to the voltage difference across the membrane, the protein forms a sodium-selective channel through which Na(+) ions may pass in accordance with their electrochemical gradient.</text>
</comment>
<comment type="caution">
    <text evidence="18">Lacks conserved residue(s) required for the propagation of feature annotation.</text>
</comment>
<evidence type="ECO:0000256" key="8">
    <source>
        <dbReference type="ARBA" id="ARBA00022882"/>
    </source>
</evidence>
<dbReference type="PIR" id="A48298">
    <property type="entry name" value="A48298"/>
</dbReference>
<evidence type="ECO:0000256" key="16">
    <source>
        <dbReference type="ARBA" id="ARBA00023303"/>
    </source>
</evidence>
<dbReference type="PANTHER" id="PTHR10037">
    <property type="entry name" value="VOLTAGE-GATED CATION CHANNEL CALCIUM AND SODIUM"/>
    <property type="match status" value="1"/>
</dbReference>
<feature type="region of interest" description="Disordered" evidence="19">
    <location>
        <begin position="817"/>
        <end position="879"/>
    </location>
</feature>
<evidence type="ECO:0000256" key="2">
    <source>
        <dbReference type="ARBA" id="ARBA00022448"/>
    </source>
</evidence>
<reference evidence="21" key="2">
    <citation type="journal article" date="1993" name="Proc. Natl. Acad. Sci. U.S.A.">
        <title>Deduced amino acid sequence of a putative sodium channel from the scyphozoan jellyfish Cyanea capillata.</title>
        <authorList>
            <person name="Anderson P.A."/>
            <person name="Holman M.A."/>
            <person name="Greenberg R.M."/>
        </authorList>
    </citation>
    <scope>NUCLEOTIDE SEQUENCE</scope>
    <source>
        <tissue evidence="21">Perirhopalial</tissue>
    </source>
</reference>
<feature type="compositionally biased region" description="Basic and acidic residues" evidence="19">
    <location>
        <begin position="465"/>
        <end position="477"/>
    </location>
</feature>
<feature type="transmembrane region" description="Helical" evidence="18">
    <location>
        <begin position="384"/>
        <end position="407"/>
    </location>
</feature>
<evidence type="ECO:0000259" key="20">
    <source>
        <dbReference type="Pfam" id="PF00520"/>
    </source>
</evidence>
<dbReference type="EMBL" id="L15445">
    <property type="protein sequence ID" value="AAA75572.1"/>
    <property type="molecule type" value="mRNA"/>
</dbReference>
<feature type="region of interest" description="Disordered" evidence="19">
    <location>
        <begin position="1"/>
        <end position="69"/>
    </location>
</feature>
<keyword evidence="9 18" id="KW-1133">Transmembrane helix</keyword>
<dbReference type="Pfam" id="PF00520">
    <property type="entry name" value="Ion_trans"/>
    <property type="match status" value="4"/>
</dbReference>
<evidence type="ECO:0000256" key="9">
    <source>
        <dbReference type="ARBA" id="ARBA00022989"/>
    </source>
</evidence>
<feature type="transmembrane region" description="Helical" evidence="18">
    <location>
        <begin position="1344"/>
        <end position="1362"/>
    </location>
</feature>
<dbReference type="InterPro" id="IPR027359">
    <property type="entry name" value="Volt_channel_dom_sf"/>
</dbReference>
<evidence type="ECO:0000256" key="19">
    <source>
        <dbReference type="SAM" id="MobiDB-lite"/>
    </source>
</evidence>
<feature type="transmembrane region" description="Helical" evidence="18">
    <location>
        <begin position="1074"/>
        <end position="1100"/>
    </location>
</feature>
<keyword evidence="16 18" id="KW-0407">Ion channel</keyword>
<dbReference type="InterPro" id="IPR043203">
    <property type="entry name" value="VGCC_Ca_Na"/>
</dbReference>
<dbReference type="PANTHER" id="PTHR10037:SF62">
    <property type="entry name" value="SODIUM CHANNEL PROTEIN 60E"/>
    <property type="match status" value="1"/>
</dbReference>
<keyword evidence="7" id="KW-0106">Calcium</keyword>
<name>Q17314_CYACP</name>
<evidence type="ECO:0000256" key="3">
    <source>
        <dbReference type="ARBA" id="ARBA00022461"/>
    </source>
</evidence>
<feature type="transmembrane region" description="Helical" evidence="18">
    <location>
        <begin position="1411"/>
        <end position="1437"/>
    </location>
</feature>
<dbReference type="Gene3D" id="1.10.287.70">
    <property type="match status" value="4"/>
</dbReference>
<feature type="compositionally biased region" description="Basic and acidic residues" evidence="19">
    <location>
        <begin position="773"/>
        <end position="782"/>
    </location>
</feature>
<organism evidence="21">
    <name type="scientific">Cyanea capillata</name>
    <name type="common">Lion's mane jellyfish</name>
    <name type="synonym">Cyanea arctica</name>
    <dbReference type="NCBI Taxonomy" id="27804"/>
    <lineage>
        <taxon>Eukaryota</taxon>
        <taxon>Metazoa</taxon>
        <taxon>Cnidaria</taxon>
        <taxon>Scyphozoa</taxon>
        <taxon>Semaeostomeae</taxon>
        <taxon>Cyaneidae</taxon>
        <taxon>Cyanea</taxon>
    </lineage>
</organism>
<keyword evidence="13" id="KW-1015">Disulfide bond</keyword>
<accession>Q17314</accession>
<dbReference type="GO" id="GO:0001518">
    <property type="term" value="C:voltage-gated sodium channel complex"/>
    <property type="evidence" value="ECO:0007669"/>
    <property type="project" value="UniProtKB-UniRule"/>
</dbReference>
<feature type="compositionally biased region" description="Basic and acidic residues" evidence="19">
    <location>
        <begin position="10"/>
        <end position="36"/>
    </location>
</feature>
<comment type="subcellular location">
    <subcellularLocation>
        <location evidence="1 18">Cell membrane</location>
        <topology evidence="1 18">Multi-pass membrane protein</topology>
    </subcellularLocation>
</comment>
<comment type="similarity">
    <text evidence="18">Belongs to the sodium channel (TC 1.A.1.10) family.</text>
</comment>
<keyword evidence="10 18" id="KW-0915">Sodium</keyword>
<feature type="domain" description="Ion transport" evidence="20">
    <location>
        <begin position="1280"/>
        <end position="1535"/>
    </location>
</feature>
<feature type="compositionally biased region" description="Basic and acidic residues" evidence="19">
    <location>
        <begin position="55"/>
        <end position="64"/>
    </location>
</feature>
<feature type="compositionally biased region" description="Polar residues" evidence="19">
    <location>
        <begin position="819"/>
        <end position="840"/>
    </location>
</feature>
<feature type="transmembrane region" description="Helical" evidence="18">
    <location>
        <begin position="262"/>
        <end position="282"/>
    </location>
</feature>
<dbReference type="InterPro" id="IPR005821">
    <property type="entry name" value="Ion_trans_dom"/>
</dbReference>
<feature type="compositionally biased region" description="Polar residues" evidence="19">
    <location>
        <begin position="1731"/>
        <end position="1740"/>
    </location>
</feature>
<feature type="domain" description="Ion transport" evidence="20">
    <location>
        <begin position="963"/>
        <end position="1230"/>
    </location>
</feature>
<evidence type="ECO:0000256" key="14">
    <source>
        <dbReference type="ARBA" id="ARBA00023180"/>
    </source>
</evidence>
<dbReference type="Gene3D" id="1.10.238.10">
    <property type="entry name" value="EF-hand"/>
    <property type="match status" value="1"/>
</dbReference>
<feature type="transmembrane region" description="Helical" evidence="18">
    <location>
        <begin position="144"/>
        <end position="162"/>
    </location>
</feature>
<keyword evidence="3 18" id="KW-0894">Sodium channel</keyword>
<dbReference type="GO" id="GO:0086010">
    <property type="term" value="P:membrane depolarization during action potential"/>
    <property type="evidence" value="ECO:0007669"/>
    <property type="project" value="TreeGrafter"/>
</dbReference>
<evidence type="ECO:0000256" key="11">
    <source>
        <dbReference type="ARBA" id="ARBA00023065"/>
    </source>
</evidence>
<feature type="transmembrane region" description="Helical" evidence="18">
    <location>
        <begin position="1003"/>
        <end position="1023"/>
    </location>
</feature>
<proteinExistence type="evidence at transcript level"/>
<feature type="transmembrane region" description="Helical" evidence="18">
    <location>
        <begin position="544"/>
        <end position="562"/>
    </location>
</feature>
<evidence type="ECO:0000256" key="6">
    <source>
        <dbReference type="ARBA" id="ARBA00022737"/>
    </source>
</evidence>
<keyword evidence="11 18" id="KW-0406">Ion transport</keyword>
<feature type="transmembrane region" description="Helical" evidence="18">
    <location>
        <begin position="501"/>
        <end position="524"/>
    </location>
</feature>
<feature type="region of interest" description="Disordered" evidence="19">
    <location>
        <begin position="465"/>
        <end position="485"/>
    </location>
</feature>
<dbReference type="SMR" id="Q17314"/>
<keyword evidence="6" id="KW-0677">Repeat</keyword>
<keyword evidence="8 18" id="KW-0851">Voltage-gated channel</keyword>
<dbReference type="SUPFAM" id="SSF81324">
    <property type="entry name" value="Voltage-gated potassium channels"/>
    <property type="match status" value="4"/>
</dbReference>
<evidence type="ECO:0000256" key="10">
    <source>
        <dbReference type="ARBA" id="ARBA00023053"/>
    </source>
</evidence>
<feature type="transmembrane region" description="Helical" evidence="18">
    <location>
        <begin position="634"/>
        <end position="659"/>
    </location>
</feature>
<dbReference type="Gene3D" id="1.20.120.350">
    <property type="entry name" value="Voltage-gated potassium channels. Chain C"/>
    <property type="match status" value="4"/>
</dbReference>
<feature type="transmembrane region" description="Helical" evidence="18">
    <location>
        <begin position="1313"/>
        <end position="1332"/>
    </location>
</feature>
<keyword evidence="5 18" id="KW-0812">Transmembrane</keyword>
<feature type="domain" description="Ion transport" evidence="20">
    <location>
        <begin position="510"/>
        <end position="738"/>
    </location>
</feature>
<keyword evidence="4" id="KW-1003">Cell membrane</keyword>
<evidence type="ECO:0000256" key="17">
    <source>
        <dbReference type="ARBA" id="ARBA00061395"/>
    </source>
</evidence>
<dbReference type="InterPro" id="IPR044564">
    <property type="entry name" value="Na_chnl_inactivation_gate"/>
</dbReference>
<evidence type="ECO:0000256" key="5">
    <source>
        <dbReference type="ARBA" id="ARBA00022692"/>
    </source>
</evidence>
<feature type="compositionally biased region" description="Polar residues" evidence="19">
    <location>
        <begin position="783"/>
        <end position="792"/>
    </location>
</feature>
<evidence type="ECO:0000256" key="7">
    <source>
        <dbReference type="ARBA" id="ARBA00022837"/>
    </source>
</evidence>
<sequence length="1740" mass="197899">MFYHVARKSHSADAEGRGSRISRSDGRTSRSSDDGRYSGTKRSRTPSTQRGAGGHFEDGEHEEGSAFDEAEEEEELCEYMYVPQSMLGRPLKDFDSEQENTFVVVNNRLGKQTVYRFSTDKSLYLMGTNNLARKVFVRIVTNQIFEIFILLTIITNCVFMALSDPPKESEYVFAAIYTFEVIVKISAKGFILHKYSYLRNSWNWLDFFVVIVGYVTMIPEMNKYSGVKTFRVLRALKTISTVKGLKAMVNTLLKSMRMMTDVLILTLFFIAIFALIGLQLFIGSLRSRCVPTDRNISVFNKAFYTNSQHWYHYNDEEVICGNASTAWNCPPNYLCMPGAGSNPKNGYVSYDNFLLAMLTSLQVCTLDYWESVYNSVIAANGEVYMIYFLLAVFLGPFYLLNLVLAVVSASYEGEVNVPYSMMDDEKFYNMRRTASTYSFDGGGVVEYLHGPSPVVEIDGDKQYTIDNQPKKSEKKESVVSTDVGKPPELGDRPSCFMRFRVIMYIFVGSTWFEGFITGCIMVNTIAMAAEHFEQPEVMTKMSDILNYIFTSIFVIEMTCKLIALTPRGYAKNRWNLFDGFLVLASLFDLILSQLKLVSGSSLSVMRVFRLLRVLKLAQSWKTMGQLLSTIGNSIGALGNITVILGIIIYIFAVVGMQLFGNKYTLAIFPKGVPRYNFNNFGNSFMMIFRILCGKWIEPQWDLLKATSAASIIFIFMVFVIGRWVVLNLFLALLLNSFGGDALKSDDDEDGTAEKKKSRLQKLIDWTKRKATKKSQEEQKETDANMNGEHQTSQTFIANEQNGMNGKMIPKNGMVIEMNQRPNQGNGHTNGNAVPANSNVGNGNGNDLKPPPLNSHDSNNSLPFARNGNLPGMSDRPFSDSGVTELAIQGNLDDNASDTFAKLQPRGHSSSSVKIEIHREKTYVDDCFCICCYACNCCYTSYLDSPPRRLWHNVRYICKVTAENKYFEFMILFLIAFSSLTLVFEDIHLSKKVVLKAFLDYCNYFFAIVFTLEFIIKLIGFGVIKYFTNLWNLLDVFIVAISLASLFGNPDLNALRSLRALRPLRAVSRFDGMKVVVNSLVHSIPSIANVLLVCGVFWLIFSVMGFQLFGGTFYRCLDKNQKLLPISVVNNKSECLENATLTGYTWINRDINFDNSISGFLALFQTATLEGWFEVMQDAYDNRGVYQQPEMNANFWTQLYFVIFIVLGAFFILNLFIGVIIDNFNRLKQQYEDGVGIFLTPGQRNWVNTLKSAAGKKPTRRLTRPKSKWRATLFDFIGKKQFELFIMSVIIANMLTMMIQHYDQTKEVEVALNYLNYLFTGIFTIEAIIRLVAMRLEYFKSFMNIFDFTIVLISIAVIVYESSKSSTDNLDFSPGLLRVIRVFRLGRLLRFFDGAKGIRQLLFTIVKSAPALLNIGTLLFLVMFIYAVMGMNFFMYVAETGAFNQVVNFKTFGSSMCLLFRISTAAGWNGVLEAAMVQPPKCSKLKTAELNNNSNCGSPILAIIYFVSYIALIVLIMINMYIAVILENFNQAQSQDEAGITEDDLEAYYSVWEQFDPKATQYIKYYQLSDFMDELDGPLKVPKPNYWFLEENEIPVKDRHRVHCLDVMAALIKRAIGEVEGGESVDFMSVMSKVEERFRNTFPSRTKETTKITTAERLKIENAAARRIQKVFRRHLLVSQIRQMTTNRNMTLRARERNQEQVEHLVTILWKNQIHEDNSSATNSDDSDARSKTLQKNEYWP</sequence>
<feature type="transmembrane region" description="Helical" evidence="18">
    <location>
        <begin position="202"/>
        <end position="221"/>
    </location>
</feature>
<evidence type="ECO:0000256" key="12">
    <source>
        <dbReference type="ARBA" id="ARBA00023136"/>
    </source>
</evidence>
<reference evidence="21" key="1">
    <citation type="journal article" date="1993" name="Biophys. J.">
        <title>Sequence of a putative sodium channel from the jellyfish Cyanea capillata.</title>
        <authorList>
            <person name="Anderson P.A."/>
            <person name="Holman M.A."/>
            <person name="Greenberg R.M."/>
        </authorList>
    </citation>
    <scope>NUCLEOTIDE SEQUENCE</scope>
    <source>
        <tissue evidence="21">Perirhopalial</tissue>
    </source>
</reference>
<evidence type="ECO:0000256" key="13">
    <source>
        <dbReference type="ARBA" id="ARBA00023157"/>
    </source>
</evidence>
<keyword evidence="2 18" id="KW-0813">Transport</keyword>
<feature type="transmembrane region" description="Helical" evidence="18">
    <location>
        <begin position="965"/>
        <end position="983"/>
    </location>
</feature>
<dbReference type="GO" id="GO:0019228">
    <property type="term" value="P:neuronal action potential"/>
    <property type="evidence" value="ECO:0007669"/>
    <property type="project" value="TreeGrafter"/>
</dbReference>
<keyword evidence="14" id="KW-0325">Glycoprotein</keyword>
<evidence type="ECO:0000313" key="21">
    <source>
        <dbReference type="EMBL" id="AAA75572.1"/>
    </source>
</evidence>
<evidence type="ECO:0000256" key="1">
    <source>
        <dbReference type="ARBA" id="ARBA00004651"/>
    </source>
</evidence>
<dbReference type="FunFam" id="1.10.287.70:FF:000093">
    <property type="entry name" value="Calcium channel subunit Cch1"/>
    <property type="match status" value="1"/>
</dbReference>
<feature type="region of interest" description="Disordered" evidence="19">
    <location>
        <begin position="1716"/>
        <end position="1740"/>
    </location>
</feature>
<keyword evidence="15 18" id="KW-0739">Sodium transport</keyword>
<evidence type="ECO:0000256" key="18">
    <source>
        <dbReference type="RuleBase" id="RU361132"/>
    </source>
</evidence>
<dbReference type="PRINTS" id="PR00170">
    <property type="entry name" value="NACHANNEL"/>
</dbReference>
<evidence type="ECO:0000256" key="4">
    <source>
        <dbReference type="ARBA" id="ARBA00022475"/>
    </source>
</evidence>
<feature type="transmembrane region" description="Helical" evidence="18">
    <location>
        <begin position="1198"/>
        <end position="1220"/>
    </location>
</feature>
<feature type="transmembrane region" description="Helical" evidence="18">
    <location>
        <begin position="1283"/>
        <end position="1301"/>
    </location>
</feature>
<feature type="transmembrane region" description="Helical" evidence="18">
    <location>
        <begin position="708"/>
        <end position="734"/>
    </location>
</feature>
<comment type="similarity">
    <text evidence="17">Belongs to the calcium channel alpha-1 subunit (TC 1.A.1.11) family.</text>
</comment>
<feature type="domain" description="Ion transport" evidence="20">
    <location>
        <begin position="143"/>
        <end position="412"/>
    </location>
</feature>
<protein>
    <recommendedName>
        <fullName evidence="18">Sodium channel protein</fullName>
    </recommendedName>
</protein>
<evidence type="ECO:0000256" key="15">
    <source>
        <dbReference type="ARBA" id="ARBA00023201"/>
    </source>
</evidence>
<dbReference type="FunFam" id="1.20.120.350:FF:000068">
    <property type="entry name" value="Sodium channel protein"/>
    <property type="match status" value="1"/>
</dbReference>
<feature type="transmembrane region" description="Helical" evidence="18">
    <location>
        <begin position="1035"/>
        <end position="1054"/>
    </location>
</feature>
<feature type="transmembrane region" description="Helical" evidence="18">
    <location>
        <begin position="1497"/>
        <end position="1525"/>
    </location>
</feature>
<dbReference type="InterPro" id="IPR001696">
    <property type="entry name" value="Na_channel_asu"/>
</dbReference>